<feature type="transmembrane region" description="Helical" evidence="6">
    <location>
        <begin position="48"/>
        <end position="72"/>
    </location>
</feature>
<accession>A0A6J5ZU02</accession>
<evidence type="ECO:0000313" key="15">
    <source>
        <dbReference type="EMBL" id="CAB5074521.1"/>
    </source>
</evidence>
<feature type="transmembrane region" description="Helical" evidence="6">
    <location>
        <begin position="15"/>
        <end position="36"/>
    </location>
</feature>
<keyword evidence="3 6" id="KW-0812">Transmembrane</keyword>
<reference evidence="8" key="1">
    <citation type="submission" date="2020-05" db="EMBL/GenBank/DDBJ databases">
        <authorList>
            <person name="Chiriac C."/>
            <person name="Salcher M."/>
            <person name="Ghai R."/>
            <person name="Kavagutti S V."/>
        </authorList>
    </citation>
    <scope>NUCLEOTIDE SEQUENCE</scope>
</reference>
<dbReference type="AlphaFoldDB" id="A0A6J5ZU02"/>
<dbReference type="GO" id="GO:0005886">
    <property type="term" value="C:plasma membrane"/>
    <property type="evidence" value="ECO:0007669"/>
    <property type="project" value="UniProtKB-SubCell"/>
</dbReference>
<evidence type="ECO:0000256" key="4">
    <source>
        <dbReference type="ARBA" id="ARBA00022989"/>
    </source>
</evidence>
<dbReference type="EMBL" id="CAFBLD010000013">
    <property type="protein sequence ID" value="CAB4878156.1"/>
    <property type="molecule type" value="Genomic_DNA"/>
</dbReference>
<name>A0A6J5ZU02_9ZZZZ</name>
<dbReference type="EMBL" id="CAFBNH010000012">
    <property type="protein sequence ID" value="CAB4954750.1"/>
    <property type="molecule type" value="Genomic_DNA"/>
</dbReference>
<keyword evidence="4 6" id="KW-1133">Transmembrane helix</keyword>
<dbReference type="NCBIfam" id="TIGR03954">
    <property type="entry name" value="integ_memb_HG"/>
    <property type="match status" value="1"/>
</dbReference>
<dbReference type="EMBL" id="CAEZYM010000018">
    <property type="protein sequence ID" value="CAB4733269.1"/>
    <property type="molecule type" value="Genomic_DNA"/>
</dbReference>
<evidence type="ECO:0000313" key="10">
    <source>
        <dbReference type="EMBL" id="CAB4781671.1"/>
    </source>
</evidence>
<feature type="domain" description="DUF3817" evidence="7">
    <location>
        <begin position="13"/>
        <end position="101"/>
    </location>
</feature>
<dbReference type="EMBL" id="CAFBOC010000018">
    <property type="protein sequence ID" value="CAB4985002.1"/>
    <property type="molecule type" value="Genomic_DNA"/>
</dbReference>
<evidence type="ECO:0000256" key="3">
    <source>
        <dbReference type="ARBA" id="ARBA00022692"/>
    </source>
</evidence>
<dbReference type="EMBL" id="CAFBQX010000008">
    <property type="protein sequence ID" value="CAB5074521.1"/>
    <property type="molecule type" value="Genomic_DNA"/>
</dbReference>
<dbReference type="PANTHER" id="PTHR40077">
    <property type="entry name" value="MEMBRANE PROTEIN-RELATED"/>
    <property type="match status" value="1"/>
</dbReference>
<evidence type="ECO:0000256" key="1">
    <source>
        <dbReference type="ARBA" id="ARBA00004651"/>
    </source>
</evidence>
<evidence type="ECO:0000313" key="14">
    <source>
        <dbReference type="EMBL" id="CAB4985002.1"/>
    </source>
</evidence>
<keyword evidence="2" id="KW-1003">Cell membrane</keyword>
<dbReference type="EMBL" id="CAFABH010000025">
    <property type="protein sequence ID" value="CAB4832198.1"/>
    <property type="molecule type" value="Genomic_DNA"/>
</dbReference>
<evidence type="ECO:0000313" key="12">
    <source>
        <dbReference type="EMBL" id="CAB4878156.1"/>
    </source>
</evidence>
<dbReference type="PANTHER" id="PTHR40077:SF2">
    <property type="entry name" value="MEMBRANE PROTEIN"/>
    <property type="match status" value="1"/>
</dbReference>
<evidence type="ECO:0000256" key="5">
    <source>
        <dbReference type="ARBA" id="ARBA00023136"/>
    </source>
</evidence>
<dbReference type="InterPro" id="IPR023845">
    <property type="entry name" value="DUF3817_TM"/>
</dbReference>
<protein>
    <submittedName>
        <fullName evidence="8">Unannotated protein</fullName>
    </submittedName>
</protein>
<comment type="subcellular location">
    <subcellularLocation>
        <location evidence="1">Cell membrane</location>
        <topology evidence="1">Multi-pass membrane protein</topology>
    </subcellularLocation>
</comment>
<evidence type="ECO:0000256" key="2">
    <source>
        <dbReference type="ARBA" id="ARBA00022475"/>
    </source>
</evidence>
<dbReference type="Pfam" id="PF12823">
    <property type="entry name" value="DUF3817"/>
    <property type="match status" value="1"/>
</dbReference>
<evidence type="ECO:0000313" key="13">
    <source>
        <dbReference type="EMBL" id="CAB4954750.1"/>
    </source>
</evidence>
<keyword evidence="5 6" id="KW-0472">Membrane</keyword>
<proteinExistence type="predicted"/>
<sequence>MSSTSGSMGGTLLRFRIMALFSGTMMILLCFVEIPVKHLMHNPGLASNLVWIPVVHGFTYPLYVIAAIQFSFKARFSVVKMFAFILAGTLPLASLFAERHAVSRYR</sequence>
<evidence type="ECO:0000256" key="6">
    <source>
        <dbReference type="SAM" id="Phobius"/>
    </source>
</evidence>
<gene>
    <name evidence="9" type="ORF">UFOPK2718_01408</name>
    <name evidence="10" type="ORF">UFOPK2936_00979</name>
    <name evidence="11" type="ORF">UFOPK3174_01261</name>
    <name evidence="12" type="ORF">UFOPK3328_01489</name>
    <name evidence="13" type="ORF">UFOPK3779_01469</name>
    <name evidence="14" type="ORF">UFOPK3913_01398</name>
    <name evidence="8" type="ORF">UFOPK4107_01479</name>
    <name evidence="15" type="ORF">UFOPK4403_01105</name>
</gene>
<dbReference type="EMBL" id="CAESAE010000012">
    <property type="protein sequence ID" value="CAB4344948.1"/>
    <property type="molecule type" value="Genomic_DNA"/>
</dbReference>
<evidence type="ECO:0000259" key="7">
    <source>
        <dbReference type="Pfam" id="PF12823"/>
    </source>
</evidence>
<organism evidence="8">
    <name type="scientific">freshwater metagenome</name>
    <dbReference type="NCBI Taxonomy" id="449393"/>
    <lineage>
        <taxon>unclassified sequences</taxon>
        <taxon>metagenomes</taxon>
        <taxon>ecological metagenomes</taxon>
    </lineage>
</organism>
<evidence type="ECO:0000313" key="9">
    <source>
        <dbReference type="EMBL" id="CAB4733269.1"/>
    </source>
</evidence>
<feature type="transmembrane region" description="Helical" evidence="6">
    <location>
        <begin position="78"/>
        <end position="97"/>
    </location>
</feature>
<evidence type="ECO:0000313" key="11">
    <source>
        <dbReference type="EMBL" id="CAB4832198.1"/>
    </source>
</evidence>
<evidence type="ECO:0000313" key="8">
    <source>
        <dbReference type="EMBL" id="CAB4344948.1"/>
    </source>
</evidence>
<dbReference type="EMBL" id="CAEZZW010000004">
    <property type="protein sequence ID" value="CAB4781671.1"/>
    <property type="molecule type" value="Genomic_DNA"/>
</dbReference>